<dbReference type="EMBL" id="EU958951">
    <property type="protein sequence ID" value="ACG31069.1"/>
    <property type="molecule type" value="mRNA"/>
</dbReference>
<feature type="chain" id="PRO_5009948726" evidence="1">
    <location>
        <begin position="23"/>
        <end position="74"/>
    </location>
</feature>
<name>B6T1T6_MAIZE</name>
<dbReference type="AlphaFoldDB" id="B6T1T6"/>
<evidence type="ECO:0000256" key="1">
    <source>
        <dbReference type="SAM" id="SignalP"/>
    </source>
</evidence>
<accession>B6T1T6</accession>
<evidence type="ECO:0000313" key="2">
    <source>
        <dbReference type="EMBL" id="ACG31069.1"/>
    </source>
</evidence>
<keyword evidence="1" id="KW-0732">Signal</keyword>
<protein>
    <submittedName>
        <fullName evidence="2">Uncharacterized protein</fullName>
    </submittedName>
</protein>
<reference evidence="2" key="1">
    <citation type="journal article" date="2009" name="Plant Mol. Biol.">
        <title>Insights into corn genes derived from large-scale cDNA sequencing.</title>
        <authorList>
            <person name="Alexandrov N.N."/>
            <person name="Brover V.V."/>
            <person name="Freidin S."/>
            <person name="Troukhan M.E."/>
            <person name="Tatarinova T.V."/>
            <person name="Zhang H."/>
            <person name="Swaller T.J."/>
            <person name="Lu Y.P."/>
            <person name="Bouck J."/>
            <person name="Flavell R.B."/>
            <person name="Feldmann K.A."/>
        </authorList>
    </citation>
    <scope>NUCLEOTIDE SEQUENCE</scope>
</reference>
<feature type="signal peptide" evidence="1">
    <location>
        <begin position="1"/>
        <end position="22"/>
    </location>
</feature>
<dbReference type="HOGENOM" id="CLU_2691388_0_0_1"/>
<sequence>MAQNKMIVMVLLLSTFLVVARSLWVPEEPSNADDIRGACIEECTKENKAPGDKKTCEVLCTKLTKKPSEEGKHD</sequence>
<proteinExistence type="evidence at transcript level"/>
<organism evidence="2">
    <name type="scientific">Zea mays</name>
    <name type="common">Maize</name>
    <dbReference type="NCBI Taxonomy" id="4577"/>
    <lineage>
        <taxon>Eukaryota</taxon>
        <taxon>Viridiplantae</taxon>
        <taxon>Streptophyta</taxon>
        <taxon>Embryophyta</taxon>
        <taxon>Tracheophyta</taxon>
        <taxon>Spermatophyta</taxon>
        <taxon>Magnoliopsida</taxon>
        <taxon>Liliopsida</taxon>
        <taxon>Poales</taxon>
        <taxon>Poaceae</taxon>
        <taxon>PACMAD clade</taxon>
        <taxon>Panicoideae</taxon>
        <taxon>Andropogonodae</taxon>
        <taxon>Andropogoneae</taxon>
        <taxon>Tripsacinae</taxon>
        <taxon>Zea</taxon>
    </lineage>
</organism>